<proteinExistence type="predicted"/>
<feature type="compositionally biased region" description="Polar residues" evidence="1">
    <location>
        <begin position="36"/>
        <end position="45"/>
    </location>
</feature>
<feature type="compositionally biased region" description="Low complexity" evidence="1">
    <location>
        <begin position="157"/>
        <end position="171"/>
    </location>
</feature>
<organism evidence="2 3">
    <name type="scientific">Pseudo-nitzschia multistriata</name>
    <dbReference type="NCBI Taxonomy" id="183589"/>
    <lineage>
        <taxon>Eukaryota</taxon>
        <taxon>Sar</taxon>
        <taxon>Stramenopiles</taxon>
        <taxon>Ochrophyta</taxon>
        <taxon>Bacillariophyta</taxon>
        <taxon>Bacillariophyceae</taxon>
        <taxon>Bacillariophycidae</taxon>
        <taxon>Bacillariales</taxon>
        <taxon>Bacillariaceae</taxon>
        <taxon>Pseudo-nitzschia</taxon>
    </lineage>
</organism>
<feature type="region of interest" description="Disordered" evidence="1">
    <location>
        <begin position="16"/>
        <end position="55"/>
    </location>
</feature>
<evidence type="ECO:0000313" key="2">
    <source>
        <dbReference type="EMBL" id="VEU39778.1"/>
    </source>
</evidence>
<dbReference type="Proteomes" id="UP000291116">
    <property type="component" value="Unassembled WGS sequence"/>
</dbReference>
<dbReference type="AlphaFoldDB" id="A0A448ZCM1"/>
<protein>
    <submittedName>
        <fullName evidence="2">Uncharacterized protein</fullName>
    </submittedName>
</protein>
<evidence type="ECO:0000256" key="1">
    <source>
        <dbReference type="SAM" id="MobiDB-lite"/>
    </source>
</evidence>
<sequence length="390" mass="43034">MSAYALPGLFPPIDKVSEAKEVNEPDASFSDGGNEGDSSCANAHESSSDKNLPLHHQKGNCSNYSTLYGADCGNSSPSSSNIGCLLSSAAIAVKEAKIDPIRWIQFVTGSYPQQYAKQIGKTLRRRVSGSSGSSQLSPVGRTASIRTRRDPSKGSKHCTSSSNSISNNKKSPQNEAIEFELAITLNGRRYTAKRTMQCIVQLRDDLIREMKRRREWLTESQAMPSLQLPYESNVHSFYTTPPHSISTPITTKPEPTKKHCYAVSIPEIPPLSGCDDRDIGIVGRGFTMLHQMVTSYVPVMESWLKNVMEIVPQDSECLMNFLWEPATEIPSDTCKSVSDSINNNNLTGTLNKFKPSSSMATLCSIKEMDYDMEDDDSDDEDAAFSDKWKN</sequence>
<dbReference type="EMBL" id="CAACVS010000236">
    <property type="protein sequence ID" value="VEU39778.1"/>
    <property type="molecule type" value="Genomic_DNA"/>
</dbReference>
<feature type="region of interest" description="Disordered" evidence="1">
    <location>
        <begin position="371"/>
        <end position="390"/>
    </location>
</feature>
<gene>
    <name evidence="2" type="ORF">PSNMU_V1.4_AUG-EV-PASAV3_0066540</name>
</gene>
<feature type="compositionally biased region" description="Acidic residues" evidence="1">
    <location>
        <begin position="371"/>
        <end position="383"/>
    </location>
</feature>
<keyword evidence="3" id="KW-1185">Reference proteome</keyword>
<feature type="region of interest" description="Disordered" evidence="1">
    <location>
        <begin position="126"/>
        <end position="171"/>
    </location>
</feature>
<reference evidence="2 3" key="1">
    <citation type="submission" date="2019-01" db="EMBL/GenBank/DDBJ databases">
        <authorList>
            <person name="Ferrante I. M."/>
        </authorList>
    </citation>
    <scope>NUCLEOTIDE SEQUENCE [LARGE SCALE GENOMIC DNA]</scope>
    <source>
        <strain evidence="2 3">B856</strain>
    </source>
</reference>
<dbReference type="OrthoDB" id="49422at2759"/>
<accession>A0A448ZCM1</accession>
<evidence type="ECO:0000313" key="3">
    <source>
        <dbReference type="Proteomes" id="UP000291116"/>
    </source>
</evidence>
<name>A0A448ZCM1_9STRA</name>
<feature type="compositionally biased region" description="Low complexity" evidence="1">
    <location>
        <begin position="128"/>
        <end position="141"/>
    </location>
</feature>